<gene>
    <name evidence="1" type="ORF">NSK11_contig00037-0050</name>
</gene>
<proteinExistence type="predicted"/>
<keyword evidence="2" id="KW-1185">Reference proteome</keyword>
<comment type="caution">
    <text evidence="1">The sequence shown here is derived from an EMBL/GenBank/DDBJ whole genome shotgun (WGS) entry which is preliminary data.</text>
</comment>
<reference evidence="2" key="1">
    <citation type="submission" date="2015-07" db="EMBL/GenBank/DDBJ databases">
        <title>Nocardia seriolae U-1 whole genome shotgun sequence.</title>
        <authorList>
            <person name="Imajoh M."/>
            <person name="Fukumoto Y."/>
            <person name="Sukeda M."/>
            <person name="Yamane J."/>
            <person name="Yamasaki K."/>
            <person name="Shimizu M."/>
            <person name="Ohnishi K."/>
            <person name="Oshima S."/>
        </authorList>
    </citation>
    <scope>NUCLEOTIDE SEQUENCE [LARGE SCALE GENOMIC DNA]</scope>
    <source>
        <strain evidence="2">U-1</strain>
    </source>
</reference>
<sequence length="221" mass="24160">MFDTNSPWISPSIGPDAAVALQTPRIGDEQGGWLANILGNGDPNNAGAKNPGAVLQAVLAMFDIAWTAGMAAFTTIGRAVFQHRSTVNQQRRDLEAQVINIIERNRDTVPQELGKAIQQFRDGVGRAASAALDARLVRGHNQALWDRMASALESAGIDTVIPDGLPFDSEHHEAVDHILTDDPTKHLIIASTDLAGYREGEQWIRRPQFVVYRCRTARFGQ</sequence>
<reference evidence="1 2" key="2">
    <citation type="journal article" date="2016" name="Genome Announc.">
        <title>Draft Genome Sequence of Erythromycin- and Oxytetracycline-Sensitive Nocardia seriolae Strain U-1 (NBRC 110359).</title>
        <authorList>
            <person name="Imajoh M."/>
            <person name="Sukeda M."/>
            <person name="Shimizu M."/>
            <person name="Yamane J."/>
            <person name="Ohnishi K."/>
            <person name="Oshima S."/>
        </authorList>
    </citation>
    <scope>NUCLEOTIDE SEQUENCE [LARGE SCALE GENOMIC DNA]</scope>
    <source>
        <strain evidence="1 2">U-1</strain>
    </source>
</reference>
<evidence type="ECO:0000313" key="1">
    <source>
        <dbReference type="EMBL" id="GAP28529.1"/>
    </source>
</evidence>
<dbReference type="AlphaFoldDB" id="A0ABC9YSS5"/>
<organism evidence="1 2">
    <name type="scientific">Nocardia seriolae</name>
    <dbReference type="NCBI Taxonomy" id="37332"/>
    <lineage>
        <taxon>Bacteria</taxon>
        <taxon>Bacillati</taxon>
        <taxon>Actinomycetota</taxon>
        <taxon>Actinomycetes</taxon>
        <taxon>Mycobacteriales</taxon>
        <taxon>Nocardiaceae</taxon>
        <taxon>Nocardia</taxon>
    </lineage>
</organism>
<dbReference type="EMBL" id="BBYQ01000037">
    <property type="protein sequence ID" value="GAP28529.1"/>
    <property type="molecule type" value="Genomic_DNA"/>
</dbReference>
<protein>
    <submittedName>
        <fullName evidence="1">Co-chaperone GrpE</fullName>
    </submittedName>
</protein>
<name>A0ABC9YSS5_9NOCA</name>
<dbReference type="Proteomes" id="UP000037179">
    <property type="component" value="Unassembled WGS sequence"/>
</dbReference>
<evidence type="ECO:0000313" key="2">
    <source>
        <dbReference type="Proteomes" id="UP000037179"/>
    </source>
</evidence>
<dbReference type="RefSeq" id="WP_036546187.1">
    <property type="nucleotide sequence ID" value="NZ_AP028459.1"/>
</dbReference>
<accession>A0ABC9YSS5</accession>